<dbReference type="PRINTS" id="PR00119">
    <property type="entry name" value="CATATPASE"/>
</dbReference>
<dbReference type="InterPro" id="IPR036412">
    <property type="entry name" value="HAD-like_sf"/>
</dbReference>
<dbReference type="PRINTS" id="PR00120">
    <property type="entry name" value="HATPASE"/>
</dbReference>
<comment type="subcellular location">
    <subcellularLocation>
        <location evidence="1">Membrane</location>
    </subcellularLocation>
</comment>
<dbReference type="SUPFAM" id="SSF81665">
    <property type="entry name" value="Calcium ATPase, transmembrane domain M"/>
    <property type="match status" value="1"/>
</dbReference>
<dbReference type="PANTHER" id="PTHR24093:SF508">
    <property type="entry name" value="CALCIUM-TRANSPORTING ATPASE CTPE"/>
    <property type="match status" value="1"/>
</dbReference>
<evidence type="ECO:0000256" key="4">
    <source>
        <dbReference type="ARBA" id="ARBA00022989"/>
    </source>
</evidence>
<dbReference type="EMBL" id="CAEZUR010000084">
    <property type="protein sequence ID" value="CAB4613391.1"/>
    <property type="molecule type" value="Genomic_DNA"/>
</dbReference>
<dbReference type="InterPro" id="IPR001757">
    <property type="entry name" value="P_typ_ATPase"/>
</dbReference>
<dbReference type="InterPro" id="IPR023298">
    <property type="entry name" value="ATPase_P-typ_TM_dom_sf"/>
</dbReference>
<dbReference type="GO" id="GO:0005524">
    <property type="term" value="F:ATP binding"/>
    <property type="evidence" value="ECO:0007669"/>
    <property type="project" value="InterPro"/>
</dbReference>
<evidence type="ECO:0000256" key="6">
    <source>
        <dbReference type="SAM" id="Phobius"/>
    </source>
</evidence>
<organism evidence="7">
    <name type="scientific">freshwater metagenome</name>
    <dbReference type="NCBI Taxonomy" id="449393"/>
    <lineage>
        <taxon>unclassified sequences</taxon>
        <taxon>metagenomes</taxon>
        <taxon>ecological metagenomes</taxon>
    </lineage>
</organism>
<dbReference type="NCBIfam" id="TIGR01494">
    <property type="entry name" value="ATPase_P-type"/>
    <property type="match status" value="1"/>
</dbReference>
<dbReference type="GO" id="GO:0005388">
    <property type="term" value="F:P-type calcium transporter activity"/>
    <property type="evidence" value="ECO:0007669"/>
    <property type="project" value="TreeGrafter"/>
</dbReference>
<name>A0A6J6HHZ0_9ZZZZ</name>
<dbReference type="SUPFAM" id="SSF56784">
    <property type="entry name" value="HAD-like"/>
    <property type="match status" value="1"/>
</dbReference>
<dbReference type="Gene3D" id="1.20.1110.10">
    <property type="entry name" value="Calcium-transporting ATPase, transmembrane domain"/>
    <property type="match status" value="1"/>
</dbReference>
<dbReference type="Pfam" id="PF00702">
    <property type="entry name" value="Hydrolase"/>
    <property type="match status" value="1"/>
</dbReference>
<dbReference type="InterPro" id="IPR023214">
    <property type="entry name" value="HAD_sf"/>
</dbReference>
<gene>
    <name evidence="7" type="ORF">UFOPK1843_00976</name>
</gene>
<reference evidence="7" key="1">
    <citation type="submission" date="2020-05" db="EMBL/GenBank/DDBJ databases">
        <authorList>
            <person name="Chiriac C."/>
            <person name="Salcher M."/>
            <person name="Ghai R."/>
            <person name="Kavagutti S V."/>
        </authorList>
    </citation>
    <scope>NUCLEOTIDE SEQUENCE</scope>
</reference>
<keyword evidence="4 6" id="KW-1133">Transmembrane helix</keyword>
<dbReference type="PANTHER" id="PTHR24093">
    <property type="entry name" value="CATION TRANSPORTING ATPASE"/>
    <property type="match status" value="1"/>
</dbReference>
<feature type="transmembrane region" description="Helical" evidence="6">
    <location>
        <begin position="233"/>
        <end position="254"/>
    </location>
</feature>
<sequence>MLTNGDSPIALITFRERIRPDAAQTVAYFREQGVSIRTISGDNPQTVAAVARDAGVEFEGEAFDAQNLPEDIEALAEIMEQYTVFGRVTPEQKRNMVTALQLKGHVVAMTGDGVNDALALKKADIGIAMGSGSPATKAVSNLVLLDGKFSNLPGVVAEGRKVIANIERVSKLFLTKTSWALLLALTFGILAWKFPFLPRQLSGIDSFTIGLPAFALALLPNARRYVPGFLGRALSFTIPSGIAVAMCVIALRLVTNSQGWSMEAAQTGTMITMSVTGIWVLSTLARPLNDVKLGIFVGMVALGVLIFTVPLSTAYFGFSALTLNQLTIAGGIGVAGGALIELASRLQGSASKSAESRL</sequence>
<dbReference type="GO" id="GO:0016887">
    <property type="term" value="F:ATP hydrolysis activity"/>
    <property type="evidence" value="ECO:0007669"/>
    <property type="project" value="InterPro"/>
</dbReference>
<evidence type="ECO:0000256" key="1">
    <source>
        <dbReference type="ARBA" id="ARBA00004370"/>
    </source>
</evidence>
<protein>
    <submittedName>
        <fullName evidence="7">Unannotated protein</fullName>
    </submittedName>
</protein>
<feature type="transmembrane region" description="Helical" evidence="6">
    <location>
        <begin position="323"/>
        <end position="343"/>
    </location>
</feature>
<evidence type="ECO:0000313" key="7">
    <source>
        <dbReference type="EMBL" id="CAB4613391.1"/>
    </source>
</evidence>
<dbReference type="AlphaFoldDB" id="A0A6J6HHZ0"/>
<accession>A0A6J6HHZ0</accession>
<proteinExistence type="predicted"/>
<evidence type="ECO:0000256" key="2">
    <source>
        <dbReference type="ARBA" id="ARBA00022692"/>
    </source>
</evidence>
<keyword evidence="3" id="KW-0460">Magnesium</keyword>
<feature type="transmembrane region" description="Helical" evidence="6">
    <location>
        <begin position="201"/>
        <end position="221"/>
    </location>
</feature>
<dbReference type="Gene3D" id="3.40.50.1000">
    <property type="entry name" value="HAD superfamily/HAD-like"/>
    <property type="match status" value="1"/>
</dbReference>
<feature type="transmembrane region" description="Helical" evidence="6">
    <location>
        <begin position="178"/>
        <end position="195"/>
    </location>
</feature>
<feature type="transmembrane region" description="Helical" evidence="6">
    <location>
        <begin position="293"/>
        <end position="317"/>
    </location>
</feature>
<keyword evidence="5 6" id="KW-0472">Membrane</keyword>
<dbReference type="GO" id="GO:0005886">
    <property type="term" value="C:plasma membrane"/>
    <property type="evidence" value="ECO:0007669"/>
    <property type="project" value="TreeGrafter"/>
</dbReference>
<keyword evidence="2 6" id="KW-0812">Transmembrane</keyword>
<evidence type="ECO:0000256" key="3">
    <source>
        <dbReference type="ARBA" id="ARBA00022842"/>
    </source>
</evidence>
<evidence type="ECO:0000256" key="5">
    <source>
        <dbReference type="ARBA" id="ARBA00023136"/>
    </source>
</evidence>
<feature type="transmembrane region" description="Helical" evidence="6">
    <location>
        <begin position="260"/>
        <end position="281"/>
    </location>
</feature>